<sequence precursor="true">MKRPSRSALVQGATVLLVVGCAVFFADRLSTLSDAMQAGQTAERIHSLQQQLQRIDHELEGMQPFKGVLKEDFQHAQQSLLKRLGALETTTRTVDSLAADLTAMSTRLQHSEGTLLMLQATVEKCSSTCTATPTAAAAPPGASTRPKARKTNPVSAKPSPPPFTLLGLESRAGEAFLAVLPQGLQRLGDVHLLRPGMLFQGWRLTALDSGKAHWVKPDGSATAVSIP</sequence>
<reference evidence="2 3" key="1">
    <citation type="journal article" date="2015" name="PLoS ONE">
        <title>Rice-Infecting Pseudomonas Genomes Are Highly Accessorized and Harbor Multiple Putative Virulence Mechanisms to Cause Sheath Brown Rot.</title>
        <authorList>
            <person name="Quibod I.L."/>
            <person name="Grande G."/>
            <person name="Oreiro E.G."/>
            <person name="Borja F.N."/>
            <person name="Dossa G.S."/>
            <person name="Mauleon R."/>
            <person name="Cruz C.V."/>
            <person name="Oliva R."/>
        </authorList>
    </citation>
    <scope>NUCLEOTIDE SEQUENCE [LARGE SCALE GENOMIC DNA]</scope>
    <source>
        <strain evidence="2 3">IRRI 6609</strain>
    </source>
</reference>
<keyword evidence="3" id="KW-1185">Reference proteome</keyword>
<accession>A0A0M9GFP7</accession>
<feature type="region of interest" description="Disordered" evidence="1">
    <location>
        <begin position="131"/>
        <end position="161"/>
    </location>
</feature>
<dbReference type="PATRIC" id="fig|50340.43.peg.531"/>
<dbReference type="Proteomes" id="UP000037931">
    <property type="component" value="Unassembled WGS sequence"/>
</dbReference>
<comment type="caution">
    <text evidence="2">The sequence shown here is derived from an EMBL/GenBank/DDBJ whole genome shotgun (WGS) entry which is preliminary data.</text>
</comment>
<dbReference type="OrthoDB" id="7055747at2"/>
<gene>
    <name evidence="2" type="ORF">PF66_03234</name>
</gene>
<protein>
    <submittedName>
        <fullName evidence="2">Uncharacterized protein</fullName>
    </submittedName>
</protein>
<evidence type="ECO:0000313" key="3">
    <source>
        <dbReference type="Proteomes" id="UP000037931"/>
    </source>
</evidence>
<evidence type="ECO:0000256" key="1">
    <source>
        <dbReference type="SAM" id="MobiDB-lite"/>
    </source>
</evidence>
<dbReference type="PROSITE" id="PS51257">
    <property type="entry name" value="PROKAR_LIPOPROTEIN"/>
    <property type="match status" value="1"/>
</dbReference>
<proteinExistence type="predicted"/>
<dbReference type="Gene3D" id="1.20.1480.30">
    <property type="entry name" value="Designed four-helix bundle protein"/>
    <property type="match status" value="1"/>
</dbReference>
<organism evidence="2 3">
    <name type="scientific">Pseudomonas asplenii</name>
    <dbReference type="NCBI Taxonomy" id="53407"/>
    <lineage>
        <taxon>Bacteria</taxon>
        <taxon>Pseudomonadati</taxon>
        <taxon>Pseudomonadota</taxon>
        <taxon>Gammaproteobacteria</taxon>
        <taxon>Pseudomonadales</taxon>
        <taxon>Pseudomonadaceae</taxon>
        <taxon>Pseudomonas</taxon>
    </lineage>
</organism>
<dbReference type="EMBL" id="JSYZ01000011">
    <property type="protein sequence ID" value="KPA90101.1"/>
    <property type="molecule type" value="Genomic_DNA"/>
</dbReference>
<name>A0A0M9GFP7_9PSED</name>
<evidence type="ECO:0000313" key="2">
    <source>
        <dbReference type="EMBL" id="KPA90101.1"/>
    </source>
</evidence>
<dbReference type="STRING" id="50340.PF66_03234"/>
<dbReference type="AlphaFoldDB" id="A0A0M9GFP7"/>
<dbReference type="RefSeq" id="WP_054063217.1">
    <property type="nucleotide sequence ID" value="NZ_JSYZ01000011.1"/>
</dbReference>
<feature type="compositionally biased region" description="Low complexity" evidence="1">
    <location>
        <begin position="131"/>
        <end position="144"/>
    </location>
</feature>